<dbReference type="Proteomes" id="UP001365128">
    <property type="component" value="Unassembled WGS sequence"/>
</dbReference>
<feature type="region of interest" description="Disordered" evidence="1">
    <location>
        <begin position="420"/>
        <end position="482"/>
    </location>
</feature>
<sequence length="528" mass="57087">MPLLVKLISNGVGLATEAMAHRKASKTAGSTQPLASGPLEKGEVIEITEKEAEHLKSTGQAVPAGEANEKSEPVNIIIPDRVEEDEEVWELDDAADKVWEEVPAEEQPPAYAETEEAQKNSNKRIQTLVDNLAAPPSQSDAARLPYPVILPQRRPREKARGFIRAYAPSLSAAGIDEASFMSFLSALYRESQVHPVFNVIFVGTTIAGFVPDITVMAVCTAIQAAMVPAVMLQTRYTTNNFLDRANDAIFRPRGLYAMIVSFKGDTERPISAQPLDINAAIMKYGQASGSKTKDFGRNFRSTSGKTYGEAELPEAAELVFPALDDAAADGQTQEKQDVKEKMRRGSKFVQEYYDRRAQAVFLQENPDSTLLPKDPQFASALSDPTHPAYQGGLVTLLSGGRIQHRGLIRRGVDLYNKSRARSAAENANANGEAPPSPAPPGKASTTGPAPRPAANGRPVGRSRAASGSRARRPPPRRVGLIGSVKKALRQDVMYLMIVNMPSQEEMAKAQTELDKMGQKDAAGQGQTA</sequence>
<dbReference type="EMBL" id="JBBPDW010000004">
    <property type="protein sequence ID" value="KAK7553644.1"/>
    <property type="molecule type" value="Genomic_DNA"/>
</dbReference>
<feature type="compositionally biased region" description="Low complexity" evidence="1">
    <location>
        <begin position="421"/>
        <end position="433"/>
    </location>
</feature>
<gene>
    <name evidence="2" type="ORF">IWX46DRAFT_295550</name>
</gene>
<organism evidence="2 3">
    <name type="scientific">Phyllosticta citricarpa</name>
    <dbReference type="NCBI Taxonomy" id="55181"/>
    <lineage>
        <taxon>Eukaryota</taxon>
        <taxon>Fungi</taxon>
        <taxon>Dikarya</taxon>
        <taxon>Ascomycota</taxon>
        <taxon>Pezizomycotina</taxon>
        <taxon>Dothideomycetes</taxon>
        <taxon>Dothideomycetes incertae sedis</taxon>
        <taxon>Botryosphaeriales</taxon>
        <taxon>Phyllostictaceae</taxon>
        <taxon>Phyllosticta</taxon>
    </lineage>
</organism>
<accession>A0ABR1MML0</accession>
<name>A0ABR1MML0_9PEZI</name>
<feature type="region of interest" description="Disordered" evidence="1">
    <location>
        <begin position="506"/>
        <end position="528"/>
    </location>
</feature>
<comment type="caution">
    <text evidence="2">The sequence shown here is derived from an EMBL/GenBank/DDBJ whole genome shotgun (WGS) entry which is preliminary data.</text>
</comment>
<feature type="compositionally biased region" description="Basic and acidic residues" evidence="1">
    <location>
        <begin position="506"/>
        <end position="518"/>
    </location>
</feature>
<feature type="compositionally biased region" description="Low complexity" evidence="1">
    <location>
        <begin position="441"/>
        <end position="468"/>
    </location>
</feature>
<reference evidence="2 3" key="1">
    <citation type="submission" date="2024-04" db="EMBL/GenBank/DDBJ databases">
        <title>Phyllosticta paracitricarpa is synonymous to the EU quarantine fungus P. citricarpa based on phylogenomic analyses.</title>
        <authorList>
            <consortium name="Lawrence Berkeley National Laboratory"/>
            <person name="Van Ingen-Buijs V.A."/>
            <person name="Van Westerhoven A.C."/>
            <person name="Haridas S."/>
            <person name="Skiadas P."/>
            <person name="Martin F."/>
            <person name="Groenewald J.Z."/>
            <person name="Crous P.W."/>
            <person name="Seidl M.F."/>
        </authorList>
    </citation>
    <scope>NUCLEOTIDE SEQUENCE [LARGE SCALE GENOMIC DNA]</scope>
    <source>
        <strain evidence="2 3">CBS 122670</strain>
    </source>
</reference>
<feature type="region of interest" description="Disordered" evidence="1">
    <location>
        <begin position="101"/>
        <end position="121"/>
    </location>
</feature>
<dbReference type="PANTHER" id="PTHR38887">
    <property type="entry name" value="CHROMOSOME 21, WHOLE GENOME SHOTGUN SEQUENCE"/>
    <property type="match status" value="1"/>
</dbReference>
<evidence type="ECO:0000313" key="3">
    <source>
        <dbReference type="Proteomes" id="UP001365128"/>
    </source>
</evidence>
<keyword evidence="3" id="KW-1185">Reference proteome</keyword>
<protein>
    <submittedName>
        <fullName evidence="2">Uncharacterized protein</fullName>
    </submittedName>
</protein>
<evidence type="ECO:0000256" key="1">
    <source>
        <dbReference type="SAM" id="MobiDB-lite"/>
    </source>
</evidence>
<dbReference type="PANTHER" id="PTHR38887:SF1">
    <property type="entry name" value="RAS MODIFICATION PROTEIN ERF4"/>
    <property type="match status" value="1"/>
</dbReference>
<dbReference type="InterPro" id="IPR053221">
    <property type="entry name" value="Burnettramic_acid_biosynth"/>
</dbReference>
<proteinExistence type="predicted"/>
<evidence type="ECO:0000313" key="2">
    <source>
        <dbReference type="EMBL" id="KAK7553644.1"/>
    </source>
</evidence>